<organism evidence="2 3">
    <name type="scientific">Sulfitobacter porphyrae</name>
    <dbReference type="NCBI Taxonomy" id="1246864"/>
    <lineage>
        <taxon>Bacteria</taxon>
        <taxon>Pseudomonadati</taxon>
        <taxon>Pseudomonadota</taxon>
        <taxon>Alphaproteobacteria</taxon>
        <taxon>Rhodobacterales</taxon>
        <taxon>Roseobacteraceae</taxon>
        <taxon>Sulfitobacter</taxon>
    </lineage>
</organism>
<sequence length="148" mass="15836">MPRSAVIAHRVTISRRFFMKFGLVAGFCGLGILVAMAISGLGLFASGSGDFIFPASDGKGALSYRCADTATTRISQENARAAHALFEPALQETARIQAKALVVAMTSNSVSAEVITELQALIAEADARRKKLHREIQQKFGCVYRGST</sequence>
<gene>
    <name evidence="2" type="ORF">ACFQFQ_09085</name>
</gene>
<evidence type="ECO:0000313" key="2">
    <source>
        <dbReference type="EMBL" id="MFC6759604.1"/>
    </source>
</evidence>
<keyword evidence="1" id="KW-0472">Membrane</keyword>
<proteinExistence type="predicted"/>
<keyword evidence="1" id="KW-0812">Transmembrane</keyword>
<evidence type="ECO:0000313" key="3">
    <source>
        <dbReference type="Proteomes" id="UP001596353"/>
    </source>
</evidence>
<comment type="caution">
    <text evidence="2">The sequence shown here is derived from an EMBL/GenBank/DDBJ whole genome shotgun (WGS) entry which is preliminary data.</text>
</comment>
<dbReference type="Proteomes" id="UP001596353">
    <property type="component" value="Unassembled WGS sequence"/>
</dbReference>
<reference evidence="3" key="1">
    <citation type="journal article" date="2019" name="Int. J. Syst. Evol. Microbiol.">
        <title>The Global Catalogue of Microorganisms (GCM) 10K type strain sequencing project: providing services to taxonomists for standard genome sequencing and annotation.</title>
        <authorList>
            <consortium name="The Broad Institute Genomics Platform"/>
            <consortium name="The Broad Institute Genome Sequencing Center for Infectious Disease"/>
            <person name="Wu L."/>
            <person name="Ma J."/>
        </authorList>
    </citation>
    <scope>NUCLEOTIDE SEQUENCE [LARGE SCALE GENOMIC DNA]</scope>
    <source>
        <strain evidence="3">CCUG 66188</strain>
    </source>
</reference>
<evidence type="ECO:0008006" key="4">
    <source>
        <dbReference type="Google" id="ProtNLM"/>
    </source>
</evidence>
<dbReference type="EMBL" id="JBHSWG010000001">
    <property type="protein sequence ID" value="MFC6759604.1"/>
    <property type="molecule type" value="Genomic_DNA"/>
</dbReference>
<feature type="transmembrane region" description="Helical" evidence="1">
    <location>
        <begin position="21"/>
        <end position="45"/>
    </location>
</feature>
<keyword evidence="1" id="KW-1133">Transmembrane helix</keyword>
<name>A0ABW2B1N2_9RHOB</name>
<protein>
    <recommendedName>
        <fullName evidence="4">Periplasmic heavy metal sensor</fullName>
    </recommendedName>
</protein>
<accession>A0ABW2B1N2</accession>
<evidence type="ECO:0000256" key="1">
    <source>
        <dbReference type="SAM" id="Phobius"/>
    </source>
</evidence>
<keyword evidence="3" id="KW-1185">Reference proteome</keyword>